<dbReference type="Pfam" id="PF03949">
    <property type="entry name" value="Malic_M"/>
    <property type="match status" value="1"/>
</dbReference>
<dbReference type="GO" id="GO:0016491">
    <property type="term" value="F:oxidoreductase activity"/>
    <property type="evidence" value="ECO:0007669"/>
    <property type="project" value="UniProtKB-KW"/>
</dbReference>
<dbReference type="EMBL" id="JBBBZM010000017">
    <property type="protein sequence ID" value="KAL0638840.1"/>
    <property type="molecule type" value="Genomic_DNA"/>
</dbReference>
<dbReference type="PRINTS" id="PR00072">
    <property type="entry name" value="MALOXRDTASE"/>
</dbReference>
<dbReference type="PIRSF" id="PIRSF000106">
    <property type="entry name" value="ME"/>
    <property type="match status" value="1"/>
</dbReference>
<sequence>MPRRAPEDYPLAAKGPLECALQGRALLNSSFFNKGSAFTLQEREEFNLEGLLPTAVHTLNEQVERAYGQYVSHESPIGKNSFMTSSLLQGCFLNVFEKEKIESILKGFGKEDEIDYIVVSDGEEILGIGDQGVGGIGISTAKLVLMTVCAGVHPNRTLPIVLDCGTDNKDLLEDELYLGLRRPRVRGEEYDEFIDAFVQAVKKQFPQAMLHFEDFGLLNARRILEQYRPRLTCFNDDVQGTGVVTMAAIMAAGWISKIEVKDQRLLVFGAGTAGTGIADQFRDAVAQSGKSKEEASAQVWLFDRPGLLLESHGDSLTAAQIPYARRDEEWSEKDTKDLVAVIREIKPHVLVGCSTCPRSFTEEVVKEMVKHVERPAIFPLSNPTKLHEAIPEDIYTWSDGKALVATGSPFPPVEHKGKQYDIAECNNATCFPGIGLGCILSRATLLSDKMLVAAIKALASQSPALDDPGKPLLPDVEDVRRISAKIACAVVKQAVEEGLNRVQDIPVEDEGDLLDWVQMQMWDPAYRPLKKVDHDTSTRAAKGELGIGRLGTSN</sequence>
<dbReference type="Proteomes" id="UP001447188">
    <property type="component" value="Unassembled WGS sequence"/>
</dbReference>
<dbReference type="SUPFAM" id="SSF51735">
    <property type="entry name" value="NAD(P)-binding Rossmann-fold domains"/>
    <property type="match status" value="1"/>
</dbReference>
<keyword evidence="3 5" id="KW-0479">Metal-binding</keyword>
<dbReference type="InterPro" id="IPR012301">
    <property type="entry name" value="Malic_N_dom"/>
</dbReference>
<feature type="domain" description="Malic enzyme N-terminal" evidence="7">
    <location>
        <begin position="60"/>
        <end position="228"/>
    </location>
</feature>
<evidence type="ECO:0000313" key="9">
    <source>
        <dbReference type="Proteomes" id="UP001447188"/>
    </source>
</evidence>
<comment type="cofactor">
    <cofactor evidence="1">
        <name>Mn(2+)</name>
        <dbReference type="ChEBI" id="CHEBI:29035"/>
    </cofactor>
</comment>
<dbReference type="PANTHER" id="PTHR23406">
    <property type="entry name" value="MALIC ENZYME-RELATED"/>
    <property type="match status" value="1"/>
</dbReference>
<comment type="similarity">
    <text evidence="2 5">Belongs to the malic enzymes family.</text>
</comment>
<dbReference type="SUPFAM" id="SSF53223">
    <property type="entry name" value="Aminoacid dehydrogenase-like, N-terminal domain"/>
    <property type="match status" value="1"/>
</dbReference>
<gene>
    <name evidence="8" type="primary">MAE1</name>
    <name evidence="8" type="ORF">Q9L58_002071</name>
</gene>
<dbReference type="SMART" id="SM00919">
    <property type="entry name" value="Malic_M"/>
    <property type="match status" value="1"/>
</dbReference>
<evidence type="ECO:0000256" key="5">
    <source>
        <dbReference type="RuleBase" id="RU003426"/>
    </source>
</evidence>
<dbReference type="NCBIfam" id="NF010052">
    <property type="entry name" value="PRK13529.1"/>
    <property type="match status" value="1"/>
</dbReference>
<reference evidence="8 9" key="1">
    <citation type="submission" date="2024-02" db="EMBL/GenBank/DDBJ databases">
        <title>Discinaceae phylogenomics.</title>
        <authorList>
            <person name="Dirks A.C."/>
            <person name="James T.Y."/>
        </authorList>
    </citation>
    <scope>NUCLEOTIDE SEQUENCE [LARGE SCALE GENOMIC DNA]</scope>
    <source>
        <strain evidence="8 9">ACD0624</strain>
    </source>
</reference>
<dbReference type="Gene3D" id="3.40.50.720">
    <property type="entry name" value="NAD(P)-binding Rossmann-like Domain"/>
    <property type="match status" value="1"/>
</dbReference>
<dbReference type="PROSITE" id="PS00331">
    <property type="entry name" value="MALIC_ENZYMES"/>
    <property type="match status" value="1"/>
</dbReference>
<protein>
    <recommendedName>
        <fullName evidence="5">Malic enzyme</fullName>
    </recommendedName>
</protein>
<dbReference type="SMART" id="SM01274">
    <property type="entry name" value="malic"/>
    <property type="match status" value="1"/>
</dbReference>
<evidence type="ECO:0000256" key="2">
    <source>
        <dbReference type="ARBA" id="ARBA00008785"/>
    </source>
</evidence>
<keyword evidence="4" id="KW-0520">NAD</keyword>
<name>A0ABR3GSD6_9PEZI</name>
<dbReference type="InterPro" id="IPR015884">
    <property type="entry name" value="Malic_enzyme_CS"/>
</dbReference>
<dbReference type="InterPro" id="IPR012302">
    <property type="entry name" value="Malic_NAD-bd"/>
</dbReference>
<dbReference type="InterPro" id="IPR036291">
    <property type="entry name" value="NAD(P)-bd_dom_sf"/>
</dbReference>
<dbReference type="Pfam" id="PF00390">
    <property type="entry name" value="malic"/>
    <property type="match status" value="1"/>
</dbReference>
<dbReference type="Gene3D" id="3.40.50.10380">
    <property type="entry name" value="Malic enzyme, N-terminal domain"/>
    <property type="match status" value="2"/>
</dbReference>
<evidence type="ECO:0000313" key="8">
    <source>
        <dbReference type="EMBL" id="KAL0638840.1"/>
    </source>
</evidence>
<dbReference type="PANTHER" id="PTHR23406:SF34">
    <property type="entry name" value="NAD-DEPENDENT MALIC ENZYME, MITOCHONDRIAL"/>
    <property type="match status" value="1"/>
</dbReference>
<evidence type="ECO:0000256" key="1">
    <source>
        <dbReference type="ARBA" id="ARBA00001936"/>
    </source>
</evidence>
<accession>A0ABR3GSD6</accession>
<evidence type="ECO:0000259" key="6">
    <source>
        <dbReference type="SMART" id="SM00919"/>
    </source>
</evidence>
<evidence type="ECO:0000256" key="4">
    <source>
        <dbReference type="ARBA" id="ARBA00023027"/>
    </source>
</evidence>
<dbReference type="InterPro" id="IPR001891">
    <property type="entry name" value="Malic_OxRdtase"/>
</dbReference>
<proteinExistence type="inferred from homology"/>
<comment type="caution">
    <text evidence="8">The sequence shown here is derived from an EMBL/GenBank/DDBJ whole genome shotgun (WGS) entry which is preliminary data.</text>
</comment>
<feature type="domain" description="Malic enzyme NAD-binding" evidence="6">
    <location>
        <begin position="238"/>
        <end position="495"/>
    </location>
</feature>
<dbReference type="InterPro" id="IPR037062">
    <property type="entry name" value="Malic_N_dom_sf"/>
</dbReference>
<dbReference type="InterPro" id="IPR046346">
    <property type="entry name" value="Aminoacid_DH-like_N_sf"/>
</dbReference>
<organism evidence="8 9">
    <name type="scientific">Discina gigas</name>
    <dbReference type="NCBI Taxonomy" id="1032678"/>
    <lineage>
        <taxon>Eukaryota</taxon>
        <taxon>Fungi</taxon>
        <taxon>Dikarya</taxon>
        <taxon>Ascomycota</taxon>
        <taxon>Pezizomycotina</taxon>
        <taxon>Pezizomycetes</taxon>
        <taxon>Pezizales</taxon>
        <taxon>Discinaceae</taxon>
        <taxon>Discina</taxon>
    </lineage>
</organism>
<evidence type="ECO:0000259" key="7">
    <source>
        <dbReference type="SMART" id="SM01274"/>
    </source>
</evidence>
<keyword evidence="9" id="KW-1185">Reference proteome</keyword>
<keyword evidence="5 8" id="KW-0560">Oxidoreductase</keyword>
<evidence type="ECO:0000256" key="3">
    <source>
        <dbReference type="ARBA" id="ARBA00022723"/>
    </source>
</evidence>
<dbReference type="CDD" id="cd05312">
    <property type="entry name" value="NAD_bind_1_malic_enz"/>
    <property type="match status" value="1"/>
</dbReference>